<name>A0ABV7KV89_9PROT</name>
<dbReference type="Pfam" id="PF00908">
    <property type="entry name" value="dTDP_sugar_isom"/>
    <property type="match status" value="1"/>
</dbReference>
<comment type="subunit">
    <text evidence="5">Homodimer.</text>
</comment>
<dbReference type="Gene3D" id="2.60.120.10">
    <property type="entry name" value="Jelly Rolls"/>
    <property type="match status" value="1"/>
</dbReference>
<evidence type="ECO:0000256" key="5">
    <source>
        <dbReference type="RuleBase" id="RU364069"/>
    </source>
</evidence>
<dbReference type="InterPro" id="IPR014710">
    <property type="entry name" value="RmlC-like_jellyroll"/>
</dbReference>
<evidence type="ECO:0000256" key="2">
    <source>
        <dbReference type="ARBA" id="ARBA00001997"/>
    </source>
</evidence>
<organism evidence="6 7">
    <name type="scientific">Marinibaculum pumilum</name>
    <dbReference type="NCBI Taxonomy" id="1766165"/>
    <lineage>
        <taxon>Bacteria</taxon>
        <taxon>Pseudomonadati</taxon>
        <taxon>Pseudomonadota</taxon>
        <taxon>Alphaproteobacteria</taxon>
        <taxon>Rhodospirillales</taxon>
        <taxon>Rhodospirillaceae</taxon>
        <taxon>Marinibaculum</taxon>
    </lineage>
</organism>
<comment type="catalytic activity">
    <reaction evidence="1 5">
        <text>dTDP-4-dehydro-6-deoxy-alpha-D-glucose = dTDP-4-dehydro-beta-L-rhamnose</text>
        <dbReference type="Rhea" id="RHEA:16969"/>
        <dbReference type="ChEBI" id="CHEBI:57649"/>
        <dbReference type="ChEBI" id="CHEBI:62830"/>
        <dbReference type="EC" id="5.1.3.13"/>
    </reaction>
</comment>
<comment type="function">
    <text evidence="2 5">Catalyzes the epimerization of the C3' and C5'positions of dTDP-6-deoxy-D-xylo-4-hexulose, forming dTDP-6-deoxy-L-lyxo-4-hexulose.</text>
</comment>
<proteinExistence type="inferred from homology"/>
<comment type="pathway">
    <text evidence="5">Carbohydrate biosynthesis; dTDP-L-rhamnose biosynthesis.</text>
</comment>
<gene>
    <name evidence="6" type="primary">rfbC</name>
    <name evidence="6" type="ORF">ACFOGJ_03575</name>
</gene>
<evidence type="ECO:0000256" key="3">
    <source>
        <dbReference type="ARBA" id="ARBA00012098"/>
    </source>
</evidence>
<dbReference type="RefSeq" id="WP_379898195.1">
    <property type="nucleotide sequence ID" value="NZ_JBHRTR010000009.1"/>
</dbReference>
<dbReference type="EMBL" id="JBHRTR010000009">
    <property type="protein sequence ID" value="MFC3226293.1"/>
    <property type="molecule type" value="Genomic_DNA"/>
</dbReference>
<evidence type="ECO:0000256" key="1">
    <source>
        <dbReference type="ARBA" id="ARBA00001298"/>
    </source>
</evidence>
<dbReference type="CDD" id="cd00438">
    <property type="entry name" value="cupin_RmlC"/>
    <property type="match status" value="1"/>
</dbReference>
<dbReference type="Proteomes" id="UP001595528">
    <property type="component" value="Unassembled WGS sequence"/>
</dbReference>
<dbReference type="GO" id="GO:0008830">
    <property type="term" value="F:dTDP-4-dehydrorhamnose 3,5-epimerase activity"/>
    <property type="evidence" value="ECO:0007669"/>
    <property type="project" value="UniProtKB-EC"/>
</dbReference>
<dbReference type="InterPro" id="IPR011051">
    <property type="entry name" value="RmlC_Cupin_sf"/>
</dbReference>
<evidence type="ECO:0000256" key="4">
    <source>
        <dbReference type="ARBA" id="ARBA00019595"/>
    </source>
</evidence>
<keyword evidence="7" id="KW-1185">Reference proteome</keyword>
<keyword evidence="5 6" id="KW-0413">Isomerase</keyword>
<dbReference type="NCBIfam" id="TIGR01221">
    <property type="entry name" value="rmlC"/>
    <property type="match status" value="1"/>
</dbReference>
<evidence type="ECO:0000313" key="7">
    <source>
        <dbReference type="Proteomes" id="UP001595528"/>
    </source>
</evidence>
<evidence type="ECO:0000313" key="6">
    <source>
        <dbReference type="EMBL" id="MFC3226293.1"/>
    </source>
</evidence>
<accession>A0ABV7KV89</accession>
<dbReference type="EC" id="5.1.3.13" evidence="3 5"/>
<comment type="similarity">
    <text evidence="5">Belongs to the dTDP-4-dehydrorhamnose 3,5-epimerase family.</text>
</comment>
<comment type="caution">
    <text evidence="6">The sequence shown here is derived from an EMBL/GenBank/DDBJ whole genome shotgun (WGS) entry which is preliminary data.</text>
</comment>
<dbReference type="InterPro" id="IPR000888">
    <property type="entry name" value="RmlC-like"/>
</dbReference>
<reference evidence="7" key="1">
    <citation type="journal article" date="2019" name="Int. J. Syst. Evol. Microbiol.">
        <title>The Global Catalogue of Microorganisms (GCM) 10K type strain sequencing project: providing services to taxonomists for standard genome sequencing and annotation.</title>
        <authorList>
            <consortium name="The Broad Institute Genomics Platform"/>
            <consortium name="The Broad Institute Genome Sequencing Center for Infectious Disease"/>
            <person name="Wu L."/>
            <person name="Ma J."/>
        </authorList>
    </citation>
    <scope>NUCLEOTIDE SEQUENCE [LARGE SCALE GENOMIC DNA]</scope>
    <source>
        <strain evidence="7">KCTC 42964</strain>
    </source>
</reference>
<dbReference type="SUPFAM" id="SSF51182">
    <property type="entry name" value="RmlC-like cupins"/>
    <property type="match status" value="1"/>
</dbReference>
<sequence length="197" mass="21298">MFAVTPLAIPDLLEVIPQRHGDDRGWLSETWNRARFSGHGIDADFVQDNLVRTGACHTFRGLHFQAPPRSQGKLVSVLAGAILDVAVDLRRGSPHYGRHVALRLSAEAGNALWVPAGFAHGYCSLQADCLVAYKVTDYWSPEHERGLAFDDPALGIDWPAAPADLAVNDRDRTWPVLADLDSPFVMLPGAPPSGAGA</sequence>
<dbReference type="PANTHER" id="PTHR21047:SF2">
    <property type="entry name" value="THYMIDINE DIPHOSPHO-4-KETO-RHAMNOSE 3,5-EPIMERASE"/>
    <property type="match status" value="1"/>
</dbReference>
<protein>
    <recommendedName>
        <fullName evidence="4 5">dTDP-4-dehydrorhamnose 3,5-epimerase</fullName>
        <ecNumber evidence="3 5">5.1.3.13</ecNumber>
    </recommendedName>
    <alternativeName>
        <fullName evidence="5">Thymidine diphospho-4-keto-rhamnose 3,5-epimerase</fullName>
    </alternativeName>
</protein>
<dbReference type="PANTHER" id="PTHR21047">
    <property type="entry name" value="DTDP-6-DEOXY-D-GLUCOSE-3,5 EPIMERASE"/>
    <property type="match status" value="1"/>
</dbReference>